<dbReference type="SMART" id="SM00347">
    <property type="entry name" value="HTH_MARR"/>
    <property type="match status" value="1"/>
</dbReference>
<feature type="domain" description="HTH marR-type" evidence="4">
    <location>
        <begin position="1"/>
        <end position="142"/>
    </location>
</feature>
<dbReference type="GO" id="GO:0003700">
    <property type="term" value="F:DNA-binding transcription factor activity"/>
    <property type="evidence" value="ECO:0007669"/>
    <property type="project" value="InterPro"/>
</dbReference>
<dbReference type="InterPro" id="IPR036388">
    <property type="entry name" value="WH-like_DNA-bd_sf"/>
</dbReference>
<sequence>MQTTLPDCRQKAPGYKLAVLHRLSAAFLSPPMRGLGLKRGWISALLEVLENPGLTQEALSKSLKVDRAATARTLFELEGQGYVLRREDAADRRQKLVFPTEKTLALAEAMFPILATHNRALFAGFDAARREQALALLDAMIANLEAALSKEAL</sequence>
<evidence type="ECO:0000313" key="5">
    <source>
        <dbReference type="EMBL" id="EIG54358.1"/>
    </source>
</evidence>
<dbReference type="Pfam" id="PF12802">
    <property type="entry name" value="MarR_2"/>
    <property type="match status" value="1"/>
</dbReference>
<reference evidence="5" key="1">
    <citation type="submission" date="2011-11" db="EMBL/GenBank/DDBJ databases">
        <title>Improved High-Quality Draft sequence of Desulfovibrio sp. U5L.</title>
        <authorList>
            <consortium name="US DOE Joint Genome Institute"/>
            <person name="Lucas S."/>
            <person name="Han J."/>
            <person name="Lapidus A."/>
            <person name="Cheng J.-F."/>
            <person name="Goodwin L."/>
            <person name="Pitluck S."/>
            <person name="Peters L."/>
            <person name="Ovchinnikova G."/>
            <person name="Held B."/>
            <person name="Detter J.C."/>
            <person name="Han C."/>
            <person name="Tapia R."/>
            <person name="Land M."/>
            <person name="Hauser L."/>
            <person name="Kyrpides N."/>
            <person name="Ivanova N."/>
            <person name="Pagani I."/>
            <person name="Gabster J."/>
            <person name="Walker C."/>
            <person name="Stolyar S."/>
            <person name="Stahl D."/>
            <person name="Arkin A."/>
            <person name="Dehal P."/>
            <person name="Hazen T."/>
            <person name="Woyke T."/>
        </authorList>
    </citation>
    <scope>NUCLEOTIDE SEQUENCE [LARGE SCALE GENOMIC DNA]</scope>
    <source>
        <strain evidence="5">U5L</strain>
    </source>
</reference>
<dbReference type="EMBL" id="JH600068">
    <property type="protein sequence ID" value="EIG54358.1"/>
    <property type="molecule type" value="Genomic_DNA"/>
</dbReference>
<dbReference type="PANTHER" id="PTHR42756">
    <property type="entry name" value="TRANSCRIPTIONAL REGULATOR, MARR"/>
    <property type="match status" value="1"/>
</dbReference>
<evidence type="ECO:0000256" key="3">
    <source>
        <dbReference type="ARBA" id="ARBA00023163"/>
    </source>
</evidence>
<dbReference type="InterPro" id="IPR036390">
    <property type="entry name" value="WH_DNA-bd_sf"/>
</dbReference>
<organism evidence="5">
    <name type="scientific">Desulfovibrio sp. U5L</name>
    <dbReference type="NCBI Taxonomy" id="596152"/>
    <lineage>
        <taxon>Bacteria</taxon>
        <taxon>Pseudomonadati</taxon>
        <taxon>Thermodesulfobacteriota</taxon>
        <taxon>Desulfovibrionia</taxon>
        <taxon>Desulfovibrionales</taxon>
        <taxon>Desulfovibrionaceae</taxon>
        <taxon>Desulfovibrio</taxon>
    </lineage>
</organism>
<evidence type="ECO:0000256" key="2">
    <source>
        <dbReference type="ARBA" id="ARBA00023125"/>
    </source>
</evidence>
<dbReference type="PROSITE" id="PS50995">
    <property type="entry name" value="HTH_MARR_2"/>
    <property type="match status" value="1"/>
</dbReference>
<dbReference type="AlphaFoldDB" id="I2Q3K2"/>
<protein>
    <submittedName>
        <fullName evidence="5">Transcriptional regulator</fullName>
    </submittedName>
</protein>
<evidence type="ECO:0000256" key="1">
    <source>
        <dbReference type="ARBA" id="ARBA00023015"/>
    </source>
</evidence>
<keyword evidence="1" id="KW-0805">Transcription regulation</keyword>
<dbReference type="InterPro" id="IPR000835">
    <property type="entry name" value="HTH_MarR-typ"/>
</dbReference>
<gene>
    <name evidence="5" type="ORF">DesU5LDRAFT_2708</name>
</gene>
<dbReference type="eggNOG" id="COG1846">
    <property type="taxonomic scope" value="Bacteria"/>
</dbReference>
<dbReference type="SUPFAM" id="SSF46785">
    <property type="entry name" value="Winged helix' DNA-binding domain"/>
    <property type="match status" value="1"/>
</dbReference>
<dbReference type="OrthoDB" id="5432259at2"/>
<dbReference type="PRINTS" id="PR00598">
    <property type="entry name" value="HTHMARR"/>
</dbReference>
<dbReference type="HOGENOM" id="CLU_083287_18_0_7"/>
<dbReference type="Gene3D" id="1.10.10.10">
    <property type="entry name" value="Winged helix-like DNA-binding domain superfamily/Winged helix DNA-binding domain"/>
    <property type="match status" value="1"/>
</dbReference>
<keyword evidence="2" id="KW-0238">DNA-binding</keyword>
<keyword evidence="3" id="KW-0804">Transcription</keyword>
<accession>I2Q3K2</accession>
<evidence type="ECO:0000259" key="4">
    <source>
        <dbReference type="PROSITE" id="PS50995"/>
    </source>
</evidence>
<proteinExistence type="predicted"/>
<dbReference type="STRING" id="596152.DesU5LDRAFT_2708"/>
<name>I2Q3K2_9BACT</name>
<dbReference type="PANTHER" id="PTHR42756:SF1">
    <property type="entry name" value="TRANSCRIPTIONAL REPRESSOR OF EMRAB OPERON"/>
    <property type="match status" value="1"/>
</dbReference>
<dbReference type="GO" id="GO:0003677">
    <property type="term" value="F:DNA binding"/>
    <property type="evidence" value="ECO:0007669"/>
    <property type="project" value="UniProtKB-KW"/>
</dbReference>